<proteinExistence type="predicted"/>
<evidence type="ECO:0000256" key="2">
    <source>
        <dbReference type="SAM" id="SignalP"/>
    </source>
</evidence>
<keyword evidence="2" id="KW-0732">Signal</keyword>
<sequence>MTVSKIKLSLVTAALVAAGAVVAQGTPPNPNVANPALGAGQQTQQGTSMGTTGVPTPAPDTMQQAPSTAPSNAVTPATPSAPPSTSMDAPMRPARADRN</sequence>
<evidence type="ECO:0000256" key="1">
    <source>
        <dbReference type="SAM" id="MobiDB-lite"/>
    </source>
</evidence>
<organism evidence="3 4">
    <name type="scientific">Xenophilus arseniciresistens</name>
    <dbReference type="NCBI Taxonomy" id="1283306"/>
    <lineage>
        <taxon>Bacteria</taxon>
        <taxon>Pseudomonadati</taxon>
        <taxon>Pseudomonadota</taxon>
        <taxon>Betaproteobacteria</taxon>
        <taxon>Burkholderiales</taxon>
        <taxon>Comamonadaceae</taxon>
        <taxon>Xenophilus</taxon>
    </lineage>
</organism>
<feature type="chain" id="PRO_5042062784" evidence="2">
    <location>
        <begin position="24"/>
        <end position="99"/>
    </location>
</feature>
<dbReference type="Proteomes" id="UP001212602">
    <property type="component" value="Unassembled WGS sequence"/>
</dbReference>
<dbReference type="AlphaFoldDB" id="A0AAE3N6T9"/>
<evidence type="ECO:0000313" key="3">
    <source>
        <dbReference type="EMBL" id="MDA7416650.1"/>
    </source>
</evidence>
<dbReference type="EMBL" id="JAQIPB010000003">
    <property type="protein sequence ID" value="MDA7416650.1"/>
    <property type="molecule type" value="Genomic_DNA"/>
</dbReference>
<reference evidence="3" key="1">
    <citation type="submission" date="2023-01" db="EMBL/GenBank/DDBJ databases">
        <title>Xenophilus mangrovi sp. nov., isolated from soil of Mangrove nature reserve.</title>
        <authorList>
            <person name="Xu S."/>
            <person name="Liu Z."/>
            <person name="Xu Y."/>
        </authorList>
    </citation>
    <scope>NUCLEOTIDE SEQUENCE</scope>
    <source>
        <strain evidence="3">YW8</strain>
    </source>
</reference>
<keyword evidence="4" id="KW-1185">Reference proteome</keyword>
<evidence type="ECO:0000313" key="4">
    <source>
        <dbReference type="Proteomes" id="UP001212602"/>
    </source>
</evidence>
<accession>A0AAE3N6T9</accession>
<protein>
    <submittedName>
        <fullName evidence="3">Proteophosphoglycan ppg4</fullName>
    </submittedName>
</protein>
<feature type="signal peptide" evidence="2">
    <location>
        <begin position="1"/>
        <end position="23"/>
    </location>
</feature>
<feature type="compositionally biased region" description="Low complexity" evidence="1">
    <location>
        <begin position="40"/>
        <end position="53"/>
    </location>
</feature>
<dbReference type="RefSeq" id="WP_271427887.1">
    <property type="nucleotide sequence ID" value="NZ_JAQIPB010000003.1"/>
</dbReference>
<comment type="caution">
    <text evidence="3">The sequence shown here is derived from an EMBL/GenBank/DDBJ whole genome shotgun (WGS) entry which is preliminary data.</text>
</comment>
<name>A0AAE3N6T9_9BURK</name>
<gene>
    <name evidence="3" type="ORF">PGB34_09765</name>
</gene>
<feature type="region of interest" description="Disordered" evidence="1">
    <location>
        <begin position="23"/>
        <end position="99"/>
    </location>
</feature>
<feature type="compositionally biased region" description="Low complexity" evidence="1">
    <location>
        <begin position="65"/>
        <end position="86"/>
    </location>
</feature>